<evidence type="ECO:0000256" key="5">
    <source>
        <dbReference type="SAM" id="SignalP"/>
    </source>
</evidence>
<dbReference type="InterPro" id="IPR011057">
    <property type="entry name" value="Mss4-like_sf"/>
</dbReference>
<keyword evidence="3" id="KW-0862">Zinc</keyword>
<proteinExistence type="inferred from homology"/>
<dbReference type="GO" id="GO:0046872">
    <property type="term" value="F:metal ion binding"/>
    <property type="evidence" value="ECO:0007669"/>
    <property type="project" value="UniProtKB-KW"/>
</dbReference>
<keyword evidence="5" id="KW-0732">Signal</keyword>
<dbReference type="PANTHER" id="PTHR33337">
    <property type="entry name" value="GFA DOMAIN-CONTAINING PROTEIN"/>
    <property type="match status" value="1"/>
</dbReference>
<protein>
    <recommendedName>
        <fullName evidence="6">CENP-V/GFA domain-containing protein</fullName>
    </recommendedName>
</protein>
<name>A0A7S4FD42_CHRCT</name>
<evidence type="ECO:0000256" key="1">
    <source>
        <dbReference type="ARBA" id="ARBA00005495"/>
    </source>
</evidence>
<gene>
    <name evidence="7" type="ORF">PCAR00345_LOCUS40915</name>
</gene>
<reference evidence="7" key="1">
    <citation type="submission" date="2021-01" db="EMBL/GenBank/DDBJ databases">
        <authorList>
            <person name="Corre E."/>
            <person name="Pelletier E."/>
            <person name="Niang G."/>
            <person name="Scheremetjew M."/>
            <person name="Finn R."/>
            <person name="Kale V."/>
            <person name="Holt S."/>
            <person name="Cochrane G."/>
            <person name="Meng A."/>
            <person name="Brown T."/>
            <person name="Cohen L."/>
        </authorList>
    </citation>
    <scope>NUCLEOTIDE SEQUENCE</scope>
    <source>
        <strain evidence="7">CCMP645</strain>
    </source>
</reference>
<dbReference type="Gene3D" id="3.90.1590.10">
    <property type="entry name" value="glutathione-dependent formaldehyde- activating enzyme (gfa)"/>
    <property type="match status" value="1"/>
</dbReference>
<accession>A0A7S4FD42</accession>
<feature type="chain" id="PRO_5031108471" description="CENP-V/GFA domain-containing protein" evidence="5">
    <location>
        <begin position="20"/>
        <end position="222"/>
    </location>
</feature>
<evidence type="ECO:0000256" key="4">
    <source>
        <dbReference type="ARBA" id="ARBA00023239"/>
    </source>
</evidence>
<dbReference type="EMBL" id="HBIZ01066801">
    <property type="protein sequence ID" value="CAE0788207.1"/>
    <property type="molecule type" value="Transcribed_RNA"/>
</dbReference>
<evidence type="ECO:0000256" key="2">
    <source>
        <dbReference type="ARBA" id="ARBA00022723"/>
    </source>
</evidence>
<dbReference type="Pfam" id="PF04828">
    <property type="entry name" value="GFA"/>
    <property type="match status" value="1"/>
</dbReference>
<evidence type="ECO:0000313" key="7">
    <source>
        <dbReference type="EMBL" id="CAE0788207.1"/>
    </source>
</evidence>
<evidence type="ECO:0000256" key="3">
    <source>
        <dbReference type="ARBA" id="ARBA00022833"/>
    </source>
</evidence>
<organism evidence="7">
    <name type="scientific">Chrysotila carterae</name>
    <name type="common">Marine alga</name>
    <name type="synonym">Syracosphaera carterae</name>
    <dbReference type="NCBI Taxonomy" id="13221"/>
    <lineage>
        <taxon>Eukaryota</taxon>
        <taxon>Haptista</taxon>
        <taxon>Haptophyta</taxon>
        <taxon>Prymnesiophyceae</taxon>
        <taxon>Isochrysidales</taxon>
        <taxon>Isochrysidaceae</taxon>
        <taxon>Chrysotila</taxon>
    </lineage>
</organism>
<sequence>MLILLRLSLFATHPSRVAQHAYHPSLVKGPALSRRRHLLQPRHTFAVHMSGSSSSNLAMESLAPVAKSATCFCGSLEVIVAPAAQPVSSSICHCANCRSLSGAPFLANVLFAKPDVQLVLSKTGGAPPSNALIKQATSKHVSRVRCAKCYSPMLASLGEARVVLPVALFSKSQVPDSWKPAQHIWYDSRVMDVTDGVQKFRKNFGSEKCSDIGESFPEEDAP</sequence>
<comment type="similarity">
    <text evidence="1">Belongs to the Gfa family.</text>
</comment>
<keyword evidence="2" id="KW-0479">Metal-binding</keyword>
<dbReference type="SUPFAM" id="SSF51316">
    <property type="entry name" value="Mss4-like"/>
    <property type="match status" value="1"/>
</dbReference>
<feature type="signal peptide" evidence="5">
    <location>
        <begin position="1"/>
        <end position="19"/>
    </location>
</feature>
<feature type="domain" description="CENP-V/GFA" evidence="6">
    <location>
        <begin position="67"/>
        <end position="201"/>
    </location>
</feature>
<dbReference type="InterPro" id="IPR006913">
    <property type="entry name" value="CENP-V/GFA"/>
</dbReference>
<dbReference type="GO" id="GO:0016846">
    <property type="term" value="F:carbon-sulfur lyase activity"/>
    <property type="evidence" value="ECO:0007669"/>
    <property type="project" value="InterPro"/>
</dbReference>
<dbReference type="PANTHER" id="PTHR33337:SF40">
    <property type="entry name" value="CENP-V_GFA DOMAIN-CONTAINING PROTEIN-RELATED"/>
    <property type="match status" value="1"/>
</dbReference>
<dbReference type="PROSITE" id="PS51891">
    <property type="entry name" value="CENP_V_GFA"/>
    <property type="match status" value="1"/>
</dbReference>
<keyword evidence="4" id="KW-0456">Lyase</keyword>
<evidence type="ECO:0000259" key="6">
    <source>
        <dbReference type="PROSITE" id="PS51891"/>
    </source>
</evidence>
<dbReference type="AlphaFoldDB" id="A0A7S4FD42"/>